<dbReference type="EMBL" id="AP022853">
    <property type="protein sequence ID" value="BCB25443.1"/>
    <property type="molecule type" value="Genomic_DNA"/>
</dbReference>
<gene>
    <name evidence="5" type="ORF">SKTS_03290</name>
</gene>
<proteinExistence type="predicted"/>
<dbReference type="KEGG" id="slac:SKTS_03290"/>
<dbReference type="SMART" id="SM00283">
    <property type="entry name" value="MA"/>
    <property type="match status" value="1"/>
</dbReference>
<dbReference type="AlphaFoldDB" id="A0A6F8V6I5"/>
<dbReference type="InterPro" id="IPR025991">
    <property type="entry name" value="Chemoreceptor_zinc-bind_dom"/>
</dbReference>
<dbReference type="GO" id="GO:0007165">
    <property type="term" value="P:signal transduction"/>
    <property type="evidence" value="ECO:0007669"/>
    <property type="project" value="UniProtKB-KW"/>
</dbReference>
<dbReference type="PANTHER" id="PTHR32089:SF112">
    <property type="entry name" value="LYSOZYME-LIKE PROTEIN-RELATED"/>
    <property type="match status" value="1"/>
</dbReference>
<dbReference type="Proteomes" id="UP000502260">
    <property type="component" value="Chromosome"/>
</dbReference>
<dbReference type="RefSeq" id="WP_280513678.1">
    <property type="nucleotide sequence ID" value="NZ_AP022853.1"/>
</dbReference>
<dbReference type="SUPFAM" id="SSF58104">
    <property type="entry name" value="Methyl-accepting chemotaxis protein (MCP) signaling domain"/>
    <property type="match status" value="1"/>
</dbReference>
<reference evidence="6" key="1">
    <citation type="submission" date="2020-03" db="EMBL/GenBank/DDBJ databases">
        <title>Complete genome sequence of sulfur-oxidizing bacterium skT11.</title>
        <authorList>
            <person name="Kanda M."/>
            <person name="Kojima H."/>
            <person name="Fukui M."/>
        </authorList>
    </citation>
    <scope>NUCLEOTIDE SEQUENCE [LARGE SCALE GENOMIC DNA]</scope>
    <source>
        <strain evidence="6">skT11</strain>
    </source>
</reference>
<keyword evidence="6" id="KW-1185">Reference proteome</keyword>
<dbReference type="PANTHER" id="PTHR32089">
    <property type="entry name" value="METHYL-ACCEPTING CHEMOTAXIS PROTEIN MCPB"/>
    <property type="match status" value="1"/>
</dbReference>
<accession>A0A6F8V6I5</accession>
<evidence type="ECO:0000256" key="1">
    <source>
        <dbReference type="ARBA" id="ARBA00023224"/>
    </source>
</evidence>
<evidence type="ECO:0000256" key="3">
    <source>
        <dbReference type="SAM" id="Coils"/>
    </source>
</evidence>
<name>A0A6F8V6I5_9PROT</name>
<dbReference type="Gene3D" id="6.10.250.3200">
    <property type="match status" value="1"/>
</dbReference>
<evidence type="ECO:0000256" key="2">
    <source>
        <dbReference type="PROSITE-ProRule" id="PRU00284"/>
    </source>
</evidence>
<protein>
    <submittedName>
        <fullName evidence="5">Chemotaxis protein</fullName>
    </submittedName>
</protein>
<dbReference type="PROSITE" id="PS50111">
    <property type="entry name" value="CHEMOTAXIS_TRANSDUC_2"/>
    <property type="match status" value="1"/>
</dbReference>
<feature type="coiled-coil region" evidence="3">
    <location>
        <begin position="3"/>
        <end position="44"/>
    </location>
</feature>
<organism evidence="5 6">
    <name type="scientific">Sulfurimicrobium lacus</name>
    <dbReference type="NCBI Taxonomy" id="2715678"/>
    <lineage>
        <taxon>Bacteria</taxon>
        <taxon>Pseudomonadati</taxon>
        <taxon>Pseudomonadota</taxon>
        <taxon>Betaproteobacteria</taxon>
        <taxon>Nitrosomonadales</taxon>
        <taxon>Sulfuricellaceae</taxon>
        <taxon>Sulfurimicrobium</taxon>
    </lineage>
</organism>
<keyword evidence="1 2" id="KW-0807">Transducer</keyword>
<dbReference type="InterPro" id="IPR004089">
    <property type="entry name" value="MCPsignal_dom"/>
</dbReference>
<evidence type="ECO:0000313" key="6">
    <source>
        <dbReference type="Proteomes" id="UP000502260"/>
    </source>
</evidence>
<dbReference type="GO" id="GO:0016020">
    <property type="term" value="C:membrane"/>
    <property type="evidence" value="ECO:0007669"/>
    <property type="project" value="InterPro"/>
</dbReference>
<sequence length="375" mass="41261">MFCGRIRQERDLLQSELAQMRRERSELESEAAALRAELEDLRQGHAASADTCAMHDQLFKHIMMFGDSFVEVQGTLAKLAHAMKAEKDHAMEAANSLGTNLVAVEKISGNLHQLSEKTHETASGVEHLNERASQIGGIVRMIREIAEQTNLLALNAAIEAARAGEQGRGFAVVADEVRKLAERTANSTNDIASLVSAIQNETSQLKSTMELSPQQAAEFNRDGEAATRSMQGLHEMSNQMKGAIASSALSCFVETAKVDHLIFKFEIYKVFMGLSAKNPSDFSDHLSCRLGKWYYEGEGRECFSRLQGYKGIETPHVAVHQHGVAAVTHFRAGNFSQGISEIERMEQASFKVLAELEQMAADGKNNNGMLCHHQA</sequence>
<dbReference type="Pfam" id="PF13682">
    <property type="entry name" value="CZB"/>
    <property type="match status" value="1"/>
</dbReference>
<dbReference type="Gene3D" id="1.20.120.30">
    <property type="entry name" value="Aspartate receptor, ligand-binding domain"/>
    <property type="match status" value="1"/>
</dbReference>
<dbReference type="Pfam" id="PF00015">
    <property type="entry name" value="MCPsignal"/>
    <property type="match status" value="1"/>
</dbReference>
<feature type="domain" description="Methyl-accepting transducer" evidence="4">
    <location>
        <begin position="71"/>
        <end position="250"/>
    </location>
</feature>
<evidence type="ECO:0000259" key="4">
    <source>
        <dbReference type="PROSITE" id="PS50111"/>
    </source>
</evidence>
<keyword evidence="3" id="KW-0175">Coiled coil</keyword>
<evidence type="ECO:0000313" key="5">
    <source>
        <dbReference type="EMBL" id="BCB25443.1"/>
    </source>
</evidence>